<accession>A0A4P6JM11</accession>
<proteinExistence type="predicted"/>
<dbReference type="InterPro" id="IPR039564">
    <property type="entry name" value="Peptidase_C39-like"/>
</dbReference>
<sequence>MEWNTLVGTLSDLPLSGKYCFPEKVSYCTQYASPELIYSYGHEQFDGRQDPRWREFGTEDVEEYCFWCSRSCAIACLKMCIETLTRPQQPPSMSKLIREGLAAGGYIIRHEQGELVEFGWIYQSLVNVGQSYGLKGQVYKTLSIEDICSLLLSGALVIASVSDEIGERNNVPITRKGGHVVIVHGFEWSNQECQTLLIHNSSGRFPELQENAVIPYDRFAAAFAGRGFAFWPPDEQNE</sequence>
<reference evidence="2 3" key="1">
    <citation type="submission" date="2019-01" db="EMBL/GenBank/DDBJ databases">
        <title>Ktedonosporobacter rubrisoli SCAWS-G2.</title>
        <authorList>
            <person name="Huang Y."/>
            <person name="Yan B."/>
        </authorList>
    </citation>
    <scope>NUCLEOTIDE SEQUENCE [LARGE SCALE GENOMIC DNA]</scope>
    <source>
        <strain evidence="2 3">SCAWS-G2</strain>
    </source>
</reference>
<dbReference type="KEGG" id="kbs:EPA93_09980"/>
<evidence type="ECO:0000259" key="1">
    <source>
        <dbReference type="Pfam" id="PF13529"/>
    </source>
</evidence>
<organism evidence="2 3">
    <name type="scientific">Ktedonosporobacter rubrisoli</name>
    <dbReference type="NCBI Taxonomy" id="2509675"/>
    <lineage>
        <taxon>Bacteria</taxon>
        <taxon>Bacillati</taxon>
        <taxon>Chloroflexota</taxon>
        <taxon>Ktedonobacteria</taxon>
        <taxon>Ktedonobacterales</taxon>
        <taxon>Ktedonosporobacteraceae</taxon>
        <taxon>Ktedonosporobacter</taxon>
    </lineage>
</organism>
<gene>
    <name evidence="2" type="ORF">EPA93_09980</name>
</gene>
<name>A0A4P6JM11_KTERU</name>
<dbReference type="Pfam" id="PF13529">
    <property type="entry name" value="Peptidase_C39_2"/>
    <property type="match status" value="1"/>
</dbReference>
<dbReference type="OrthoDB" id="2602488at2"/>
<keyword evidence="3" id="KW-1185">Reference proteome</keyword>
<protein>
    <recommendedName>
        <fullName evidence="1">Peptidase C39-like domain-containing protein</fullName>
    </recommendedName>
</protein>
<dbReference type="AlphaFoldDB" id="A0A4P6JM11"/>
<dbReference type="Proteomes" id="UP000290365">
    <property type="component" value="Chromosome"/>
</dbReference>
<evidence type="ECO:0000313" key="3">
    <source>
        <dbReference type="Proteomes" id="UP000290365"/>
    </source>
</evidence>
<dbReference type="EMBL" id="CP035758">
    <property type="protein sequence ID" value="QBD76317.1"/>
    <property type="molecule type" value="Genomic_DNA"/>
</dbReference>
<evidence type="ECO:0000313" key="2">
    <source>
        <dbReference type="EMBL" id="QBD76317.1"/>
    </source>
</evidence>
<dbReference type="RefSeq" id="WP_129886988.1">
    <property type="nucleotide sequence ID" value="NZ_CP035758.1"/>
</dbReference>
<feature type="domain" description="Peptidase C39-like" evidence="1">
    <location>
        <begin position="68"/>
        <end position="194"/>
    </location>
</feature>
<dbReference type="Gene3D" id="3.90.70.10">
    <property type="entry name" value="Cysteine proteinases"/>
    <property type="match status" value="1"/>
</dbReference>